<keyword evidence="2" id="KW-0645">Protease</keyword>
<accession>A0A6B0R0I8</accession>
<proteinExistence type="inferred from homology"/>
<reference evidence="6" key="1">
    <citation type="submission" date="2019-10" db="EMBL/GenBank/DDBJ databases">
        <title>The sequence and de novo assembly of the wild yak genome.</title>
        <authorList>
            <person name="Liu Y."/>
        </authorList>
    </citation>
    <scope>NUCLEOTIDE SEQUENCE [LARGE SCALE GENOMIC DNA]</scope>
    <source>
        <strain evidence="6">WY2019</strain>
    </source>
</reference>
<dbReference type="Pfam" id="PF01470">
    <property type="entry name" value="Peptidase_C15"/>
    <property type="match status" value="1"/>
</dbReference>
<dbReference type="Proteomes" id="UP000322234">
    <property type="component" value="Unassembled WGS sequence"/>
</dbReference>
<dbReference type="GO" id="GO:0008234">
    <property type="term" value="F:cysteine-type peptidase activity"/>
    <property type="evidence" value="ECO:0007669"/>
    <property type="project" value="UniProtKB-KW"/>
</dbReference>
<comment type="similarity">
    <text evidence="1">Belongs to the peptidase C15 family.</text>
</comment>
<dbReference type="InterPro" id="IPR036440">
    <property type="entry name" value="Peptidase_C15-like_sf"/>
</dbReference>
<dbReference type="EMBL" id="VBQZ03000014">
    <property type="protein sequence ID" value="MXQ82742.1"/>
    <property type="molecule type" value="Genomic_DNA"/>
</dbReference>
<dbReference type="AlphaFoldDB" id="A0A6B0R0I8"/>
<keyword evidence="4" id="KW-0788">Thiol protease</keyword>
<feature type="coiled-coil region" evidence="5">
    <location>
        <begin position="155"/>
        <end position="182"/>
    </location>
</feature>
<evidence type="ECO:0000256" key="5">
    <source>
        <dbReference type="SAM" id="Coils"/>
    </source>
</evidence>
<dbReference type="InterPro" id="IPR016125">
    <property type="entry name" value="Peptidase_C15-like"/>
</dbReference>
<evidence type="ECO:0000256" key="1">
    <source>
        <dbReference type="ARBA" id="ARBA00006641"/>
    </source>
</evidence>
<dbReference type="SUPFAM" id="SSF53182">
    <property type="entry name" value="Pyrrolidone carboxyl peptidase (pyroglutamate aminopeptidase)"/>
    <property type="match status" value="1"/>
</dbReference>
<comment type="caution">
    <text evidence="6">The sequence shown here is derived from an EMBL/GenBank/DDBJ whole genome shotgun (WGS) entry which is preliminary data.</text>
</comment>
<protein>
    <recommendedName>
        <fullName evidence="8">Pyroglutamyl-peptidase 1-like protein</fullName>
    </recommendedName>
</protein>
<organism evidence="6 7">
    <name type="scientific">Bos mutus</name>
    <name type="common">wild yak</name>
    <dbReference type="NCBI Taxonomy" id="72004"/>
    <lineage>
        <taxon>Eukaryota</taxon>
        <taxon>Metazoa</taxon>
        <taxon>Chordata</taxon>
        <taxon>Craniata</taxon>
        <taxon>Vertebrata</taxon>
        <taxon>Euteleostomi</taxon>
        <taxon>Mammalia</taxon>
        <taxon>Eutheria</taxon>
        <taxon>Laurasiatheria</taxon>
        <taxon>Artiodactyla</taxon>
        <taxon>Ruminantia</taxon>
        <taxon>Pecora</taxon>
        <taxon>Bovidae</taxon>
        <taxon>Bovinae</taxon>
        <taxon>Bos</taxon>
    </lineage>
</organism>
<evidence type="ECO:0000256" key="4">
    <source>
        <dbReference type="ARBA" id="ARBA00022807"/>
    </source>
</evidence>
<dbReference type="Gene3D" id="3.40.630.20">
    <property type="entry name" value="Peptidase C15, pyroglutamyl peptidase I-like"/>
    <property type="match status" value="1"/>
</dbReference>
<dbReference type="PANTHER" id="PTHR23402">
    <property type="entry name" value="PROTEASE FAMILY C15 PYROGLUTAMYL-PEPTIDASE I-RELATED"/>
    <property type="match status" value="1"/>
</dbReference>
<evidence type="ECO:0008006" key="8">
    <source>
        <dbReference type="Google" id="ProtNLM"/>
    </source>
</evidence>
<sequence length="195" mass="21170">MDVMVAHLGDWGVLLPRALPLNRLESRGDLSFPNLLPPHVLTQFVVHVGVDPAAKAIFLEQCSKNRGYRDADIRGFRPECGVCLPDGPEVIASEVSMKAVSRRAAVQGVEVAFSRDAGRYVCDYAYYLSLHHGNGCAALIHIPPLSPWLPASLLGKALQVLIQEMLEEIEKARAQNQKLSLCSSSQGESTGGLLL</sequence>
<gene>
    <name evidence="6" type="ORF">E5288_WYG022601</name>
</gene>
<dbReference type="PANTHER" id="PTHR23402:SF15">
    <property type="entry name" value="PYROGLUTAMYL-PEPTIDASE 1-LIKE PROTEIN"/>
    <property type="match status" value="1"/>
</dbReference>
<keyword evidence="5" id="KW-0175">Coiled coil</keyword>
<keyword evidence="7" id="KW-1185">Reference proteome</keyword>
<evidence type="ECO:0000313" key="6">
    <source>
        <dbReference type="EMBL" id="MXQ82742.1"/>
    </source>
</evidence>
<dbReference type="GO" id="GO:0006508">
    <property type="term" value="P:proteolysis"/>
    <property type="evidence" value="ECO:0007669"/>
    <property type="project" value="UniProtKB-KW"/>
</dbReference>
<evidence type="ECO:0000256" key="2">
    <source>
        <dbReference type="ARBA" id="ARBA00022670"/>
    </source>
</evidence>
<keyword evidence="3" id="KW-0378">Hydrolase</keyword>
<name>A0A6B0R0I8_9CETA</name>
<evidence type="ECO:0000313" key="7">
    <source>
        <dbReference type="Proteomes" id="UP000322234"/>
    </source>
</evidence>
<evidence type="ECO:0000256" key="3">
    <source>
        <dbReference type="ARBA" id="ARBA00022801"/>
    </source>
</evidence>